<keyword evidence="2" id="KW-1185">Reference proteome</keyword>
<evidence type="ECO:0000313" key="1">
    <source>
        <dbReference type="EMBL" id="KAJ8763437.1"/>
    </source>
</evidence>
<gene>
    <name evidence="1" type="ORF">K2173_002320</name>
</gene>
<evidence type="ECO:0000313" key="2">
    <source>
        <dbReference type="Proteomes" id="UP001159364"/>
    </source>
</evidence>
<comment type="caution">
    <text evidence="1">The sequence shown here is derived from an EMBL/GenBank/DDBJ whole genome shotgun (WGS) entry which is preliminary data.</text>
</comment>
<name>A0AAV8T9C9_9ROSI</name>
<accession>A0AAV8T9C9</accession>
<proteinExistence type="predicted"/>
<dbReference type="AlphaFoldDB" id="A0AAV8T9C9"/>
<dbReference type="EMBL" id="JAIWQS010000005">
    <property type="protein sequence ID" value="KAJ8763437.1"/>
    <property type="molecule type" value="Genomic_DNA"/>
</dbReference>
<protein>
    <submittedName>
        <fullName evidence="1">Uncharacterized protein</fullName>
    </submittedName>
</protein>
<organism evidence="1 2">
    <name type="scientific">Erythroxylum novogranatense</name>
    <dbReference type="NCBI Taxonomy" id="1862640"/>
    <lineage>
        <taxon>Eukaryota</taxon>
        <taxon>Viridiplantae</taxon>
        <taxon>Streptophyta</taxon>
        <taxon>Embryophyta</taxon>
        <taxon>Tracheophyta</taxon>
        <taxon>Spermatophyta</taxon>
        <taxon>Magnoliopsida</taxon>
        <taxon>eudicotyledons</taxon>
        <taxon>Gunneridae</taxon>
        <taxon>Pentapetalae</taxon>
        <taxon>rosids</taxon>
        <taxon>fabids</taxon>
        <taxon>Malpighiales</taxon>
        <taxon>Erythroxylaceae</taxon>
        <taxon>Erythroxylum</taxon>
    </lineage>
</organism>
<sequence length="81" mass="9424">MKCSTKPDKRFVVIEEILLPGLVLFLSRFTKLLDKWSGSDGYCLQIRDGSWDSWTMPLFEQLIPELTVQEVLSNYFVISHN</sequence>
<dbReference type="Proteomes" id="UP001159364">
    <property type="component" value="Linkage Group LG05"/>
</dbReference>
<reference evidence="1 2" key="1">
    <citation type="submission" date="2021-09" db="EMBL/GenBank/DDBJ databases">
        <title>Genomic insights and catalytic innovation underlie evolution of tropane alkaloids biosynthesis.</title>
        <authorList>
            <person name="Wang Y.-J."/>
            <person name="Tian T."/>
            <person name="Huang J.-P."/>
            <person name="Huang S.-X."/>
        </authorList>
    </citation>
    <scope>NUCLEOTIDE SEQUENCE [LARGE SCALE GENOMIC DNA]</scope>
    <source>
        <strain evidence="1">KIB-2018</strain>
        <tissue evidence="1">Leaf</tissue>
    </source>
</reference>